<protein>
    <submittedName>
        <fullName evidence="10">Transcription termination factor NusA</fullName>
    </submittedName>
</protein>
<dbReference type="GO" id="GO:0006353">
    <property type="term" value="P:DNA-templated transcription termination"/>
    <property type="evidence" value="ECO:0007669"/>
    <property type="project" value="UniProtKB-KW"/>
</dbReference>
<keyword evidence="3" id="KW-0889">Transcription antitermination</keyword>
<dbReference type="GO" id="GO:0005829">
    <property type="term" value="C:cytosol"/>
    <property type="evidence" value="ECO:0007669"/>
    <property type="project" value="TreeGrafter"/>
</dbReference>
<dbReference type="NCBIfam" id="TIGR01953">
    <property type="entry name" value="NusA"/>
    <property type="match status" value="1"/>
</dbReference>
<name>A0A955L8W7_9BACT</name>
<evidence type="ECO:0000256" key="3">
    <source>
        <dbReference type="ARBA" id="ARBA00022814"/>
    </source>
</evidence>
<evidence type="ECO:0000256" key="1">
    <source>
        <dbReference type="ARBA" id="ARBA00022472"/>
    </source>
</evidence>
<dbReference type="FunFam" id="3.30.300.20:FF:000005">
    <property type="entry name" value="Transcription termination/antitermination protein NusA"/>
    <property type="match status" value="1"/>
</dbReference>
<feature type="domain" description="K Homology" evidence="9">
    <location>
        <begin position="153"/>
        <end position="219"/>
    </location>
</feature>
<keyword evidence="4 7" id="KW-0694">RNA-binding</keyword>
<dbReference type="InterPro" id="IPR015946">
    <property type="entry name" value="KH_dom-like_a/b"/>
</dbReference>
<dbReference type="Proteomes" id="UP000754563">
    <property type="component" value="Unassembled WGS sequence"/>
</dbReference>
<dbReference type="PROSITE" id="PS50084">
    <property type="entry name" value="KH_TYPE_1"/>
    <property type="match status" value="1"/>
</dbReference>
<dbReference type="Pfam" id="PF03118">
    <property type="entry name" value="RNA_pol_A_CTD"/>
    <property type="match status" value="1"/>
</dbReference>
<reference evidence="10" key="1">
    <citation type="submission" date="2020-04" db="EMBL/GenBank/DDBJ databases">
        <authorList>
            <person name="Zhang T."/>
        </authorList>
    </citation>
    <scope>NUCLEOTIDE SEQUENCE</scope>
    <source>
        <strain evidence="10">HKST-UBA11</strain>
    </source>
</reference>
<dbReference type="InterPro" id="IPR030842">
    <property type="entry name" value="TF_NusA_bacterial"/>
</dbReference>
<dbReference type="GO" id="GO:0003899">
    <property type="term" value="F:DNA-directed RNA polymerase activity"/>
    <property type="evidence" value="ECO:0007669"/>
    <property type="project" value="InterPro"/>
</dbReference>
<reference evidence="10" key="2">
    <citation type="journal article" date="2021" name="Microbiome">
        <title>Successional dynamics and alternative stable states in a saline activated sludge microbial community over 9 years.</title>
        <authorList>
            <person name="Wang Y."/>
            <person name="Ye J."/>
            <person name="Ju F."/>
            <person name="Liu L."/>
            <person name="Boyd J.A."/>
            <person name="Deng Y."/>
            <person name="Parks D.H."/>
            <person name="Jiang X."/>
            <person name="Yin X."/>
            <person name="Woodcroft B.J."/>
            <person name="Tyson G.W."/>
            <person name="Hugenholtz P."/>
            <person name="Polz M.F."/>
            <person name="Zhang T."/>
        </authorList>
    </citation>
    <scope>NUCLEOTIDE SEQUENCE</scope>
    <source>
        <strain evidence="10">HKST-UBA11</strain>
    </source>
</reference>
<evidence type="ECO:0000256" key="8">
    <source>
        <dbReference type="SAM" id="MobiDB-lite"/>
    </source>
</evidence>
<accession>A0A955L8W7</accession>
<dbReference type="GO" id="GO:0003723">
    <property type="term" value="F:RNA binding"/>
    <property type="evidence" value="ECO:0007669"/>
    <property type="project" value="UniProtKB-UniRule"/>
</dbReference>
<evidence type="ECO:0000256" key="2">
    <source>
        <dbReference type="ARBA" id="ARBA00022490"/>
    </source>
</evidence>
<dbReference type="InterPro" id="IPR058582">
    <property type="entry name" value="KH_NusA_2nd"/>
</dbReference>
<keyword evidence="6" id="KW-0804">Transcription</keyword>
<dbReference type="InterPro" id="IPR010213">
    <property type="entry name" value="TF_NusA"/>
</dbReference>
<dbReference type="Gene3D" id="3.30.300.20">
    <property type="match status" value="2"/>
</dbReference>
<dbReference type="SMART" id="SM00322">
    <property type="entry name" value="KH"/>
    <property type="match status" value="2"/>
</dbReference>
<dbReference type="InterPro" id="IPR004087">
    <property type="entry name" value="KH_dom"/>
</dbReference>
<keyword evidence="1" id="KW-0806">Transcription termination</keyword>
<proteinExistence type="predicted"/>
<sequence>ELTKATAFMPYEERVPDEFYRSGSKHKVLLKEIRETQRGKMIIVSRSDAEFVKALFRLEIPELLSETVEIKAIARESGQRSKVAVASNVEGIDPIGACVGQRGSRITAIMDELKMGRTEEKVDIILWDEDDSQFVINALSPAQVVSTKVTDKERKIIQVIVPDEQLSLAIGRDGQNVRLAAKLTGWNIDIQGETVKVENEVASPDDVAADQVEEQDVDTGDSKTENELEALGLSSRVVTALEAEGITTKEELSSKMEEGEKIPGIGPKAVEEINKALNY</sequence>
<dbReference type="InterPro" id="IPR011260">
    <property type="entry name" value="RNAP_asu_C"/>
</dbReference>
<evidence type="ECO:0000313" key="11">
    <source>
        <dbReference type="Proteomes" id="UP000754563"/>
    </source>
</evidence>
<feature type="non-terminal residue" evidence="10">
    <location>
        <position position="1"/>
    </location>
</feature>
<dbReference type="CDD" id="cd22529">
    <property type="entry name" value="KH-II_NusA_rpt2"/>
    <property type="match status" value="1"/>
</dbReference>
<keyword evidence="5" id="KW-0805">Transcription regulation</keyword>
<dbReference type="FunFam" id="3.30.300.20:FF:000002">
    <property type="entry name" value="Transcription termination/antitermination protein NusA"/>
    <property type="match status" value="1"/>
</dbReference>
<dbReference type="Gene3D" id="1.10.150.20">
    <property type="entry name" value="5' to 3' exonuclease, C-terminal subdomain"/>
    <property type="match status" value="1"/>
</dbReference>
<evidence type="ECO:0000259" key="9">
    <source>
        <dbReference type="SMART" id="SM00322"/>
    </source>
</evidence>
<dbReference type="CDD" id="cd02134">
    <property type="entry name" value="KH-II_NusA_rpt1"/>
    <property type="match status" value="1"/>
</dbReference>
<organism evidence="10 11">
    <name type="scientific">Candidatus Dojkabacteria bacterium</name>
    <dbReference type="NCBI Taxonomy" id="2099670"/>
    <lineage>
        <taxon>Bacteria</taxon>
        <taxon>Candidatus Dojkabacteria</taxon>
    </lineage>
</organism>
<dbReference type="Gene3D" id="2.40.50.140">
    <property type="entry name" value="Nucleic acid-binding proteins"/>
    <property type="match status" value="1"/>
</dbReference>
<feature type="compositionally biased region" description="Acidic residues" evidence="8">
    <location>
        <begin position="207"/>
        <end position="219"/>
    </location>
</feature>
<dbReference type="PANTHER" id="PTHR22648">
    <property type="entry name" value="TRANSCRIPTION TERMINATION FACTOR NUSA"/>
    <property type="match status" value="1"/>
</dbReference>
<dbReference type="SUPFAM" id="SSF47789">
    <property type="entry name" value="C-terminal domain of RNA polymerase alpha subunit"/>
    <property type="match status" value="1"/>
</dbReference>
<feature type="region of interest" description="Disordered" evidence="8">
    <location>
        <begin position="202"/>
        <end position="224"/>
    </location>
</feature>
<dbReference type="InterPro" id="IPR012340">
    <property type="entry name" value="NA-bd_OB-fold"/>
</dbReference>
<keyword evidence="2" id="KW-0963">Cytoplasm</keyword>
<dbReference type="InterPro" id="IPR009019">
    <property type="entry name" value="KH_sf_prok-type"/>
</dbReference>
<evidence type="ECO:0000256" key="4">
    <source>
        <dbReference type="ARBA" id="ARBA00022884"/>
    </source>
</evidence>
<dbReference type="SUPFAM" id="SSF54814">
    <property type="entry name" value="Prokaryotic type KH domain (KH-domain type II)"/>
    <property type="match status" value="2"/>
</dbReference>
<comment type="caution">
    <text evidence="10">The sequence shown here is derived from an EMBL/GenBank/DDBJ whole genome shotgun (WGS) entry which is preliminary data.</text>
</comment>
<dbReference type="Pfam" id="PF26594">
    <property type="entry name" value="KH_NusA_2nd"/>
    <property type="match status" value="1"/>
</dbReference>
<feature type="domain" description="K Homology" evidence="9">
    <location>
        <begin position="77"/>
        <end position="144"/>
    </location>
</feature>
<gene>
    <name evidence="10" type="primary">nusA</name>
    <name evidence="10" type="ORF">KC717_06200</name>
</gene>
<dbReference type="Pfam" id="PF13184">
    <property type="entry name" value="KH_NusA_1st"/>
    <property type="match status" value="1"/>
</dbReference>
<evidence type="ECO:0000313" key="10">
    <source>
        <dbReference type="EMBL" id="MCA9386209.1"/>
    </source>
</evidence>
<dbReference type="GO" id="GO:0031564">
    <property type="term" value="P:transcription antitermination"/>
    <property type="evidence" value="ECO:0007669"/>
    <property type="project" value="UniProtKB-KW"/>
</dbReference>
<dbReference type="AlphaFoldDB" id="A0A955L8W7"/>
<dbReference type="GO" id="GO:0003677">
    <property type="term" value="F:DNA binding"/>
    <property type="evidence" value="ECO:0007669"/>
    <property type="project" value="InterPro"/>
</dbReference>
<dbReference type="EMBL" id="JAGQLH010000097">
    <property type="protein sequence ID" value="MCA9386209.1"/>
    <property type="molecule type" value="Genomic_DNA"/>
</dbReference>
<dbReference type="PANTHER" id="PTHR22648:SF0">
    <property type="entry name" value="TRANSCRIPTION TERMINATION_ANTITERMINATION PROTEIN NUSA"/>
    <property type="match status" value="1"/>
</dbReference>
<evidence type="ECO:0000256" key="6">
    <source>
        <dbReference type="ARBA" id="ARBA00023163"/>
    </source>
</evidence>
<evidence type="ECO:0000256" key="7">
    <source>
        <dbReference type="PROSITE-ProRule" id="PRU00117"/>
    </source>
</evidence>
<dbReference type="InterPro" id="IPR025249">
    <property type="entry name" value="TF_NusA_KH_1st"/>
</dbReference>
<evidence type="ECO:0000256" key="5">
    <source>
        <dbReference type="ARBA" id="ARBA00023015"/>
    </source>
</evidence>